<dbReference type="KEGG" id="fiy:BN1229_v1_1817"/>
<sequence length="72" mass="7830">MPDYRSADASGLSYLVRDGSDLLEPALYLAPPGRGDGTGASMAPFPRRAKDRRDQMVLSYSTHLAVRLNSAF</sequence>
<name>A0A0D6JEF6_9HYPH</name>
<reference evidence="2" key="1">
    <citation type="submission" date="2015-02" db="EMBL/GenBank/DDBJ databases">
        <authorList>
            <person name="Chooi Y.-H."/>
        </authorList>
    </citation>
    <scope>NUCLEOTIDE SEQUENCE [LARGE SCALE GENOMIC DNA]</scope>
    <source>
        <strain evidence="2">strain Y</strain>
    </source>
</reference>
<proteinExistence type="predicted"/>
<dbReference type="AlphaFoldDB" id="A0A0D6JEF6"/>
<dbReference type="EMBL" id="LN829119">
    <property type="protein sequence ID" value="CPR18674.1"/>
    <property type="molecule type" value="Genomic_DNA"/>
</dbReference>
<gene>
    <name evidence="1" type="ORF">YBN1229_v1_1817</name>
</gene>
<keyword evidence="2" id="KW-1185">Reference proteome</keyword>
<dbReference type="Proteomes" id="UP000033187">
    <property type="component" value="Chromosome 1"/>
</dbReference>
<evidence type="ECO:0000313" key="2">
    <source>
        <dbReference type="Proteomes" id="UP000033187"/>
    </source>
</evidence>
<dbReference type="KEGG" id="fil:BN1229_v1_1814"/>
<organism evidence="1 2">
    <name type="scientific">Candidatus Filomicrobium marinum</name>
    <dbReference type="NCBI Taxonomy" id="1608628"/>
    <lineage>
        <taxon>Bacteria</taxon>
        <taxon>Pseudomonadati</taxon>
        <taxon>Pseudomonadota</taxon>
        <taxon>Alphaproteobacteria</taxon>
        <taxon>Hyphomicrobiales</taxon>
        <taxon>Hyphomicrobiaceae</taxon>
        <taxon>Filomicrobium</taxon>
    </lineage>
</organism>
<evidence type="ECO:0000313" key="1">
    <source>
        <dbReference type="EMBL" id="CPR18674.1"/>
    </source>
</evidence>
<accession>A0A0D6JEF6</accession>
<protein>
    <submittedName>
        <fullName evidence="1">Uncharacterized protein</fullName>
    </submittedName>
</protein>